<feature type="non-terminal residue" evidence="2">
    <location>
        <position position="1"/>
    </location>
</feature>
<dbReference type="PANTHER" id="PTHR16943">
    <property type="entry name" value="2-METHYLCITRATE DEHYDRATASE-RELATED"/>
    <property type="match status" value="1"/>
</dbReference>
<sequence length="98" mass="10743">FSLPFCLALALSERAVTVSQFTDEKVKEPKIVALMEKVKIIPAPELRPTGDTARPHIVEITLKGGKRIVSEGVDFPRGSIENPIPDEELVPGLKLLLQ</sequence>
<evidence type="ECO:0000313" key="2">
    <source>
        <dbReference type="EMBL" id="GAH41367.1"/>
    </source>
</evidence>
<protein>
    <recommendedName>
        <fullName evidence="1">MmgE/PrpD C-terminal domain-containing protein</fullName>
    </recommendedName>
</protein>
<dbReference type="Gene3D" id="3.30.1330.120">
    <property type="entry name" value="2-methylcitrate dehydratase PrpD"/>
    <property type="match status" value="1"/>
</dbReference>
<dbReference type="InterPro" id="IPR005656">
    <property type="entry name" value="MmgE_PrpD"/>
</dbReference>
<dbReference type="GO" id="GO:0016829">
    <property type="term" value="F:lyase activity"/>
    <property type="evidence" value="ECO:0007669"/>
    <property type="project" value="InterPro"/>
</dbReference>
<evidence type="ECO:0000259" key="1">
    <source>
        <dbReference type="Pfam" id="PF19305"/>
    </source>
</evidence>
<dbReference type="EMBL" id="BARU01007107">
    <property type="protein sequence ID" value="GAH41367.1"/>
    <property type="molecule type" value="Genomic_DNA"/>
</dbReference>
<dbReference type="Pfam" id="PF19305">
    <property type="entry name" value="MmgE_PrpD_C"/>
    <property type="match status" value="1"/>
</dbReference>
<organism evidence="2">
    <name type="scientific">marine sediment metagenome</name>
    <dbReference type="NCBI Taxonomy" id="412755"/>
    <lineage>
        <taxon>unclassified sequences</taxon>
        <taxon>metagenomes</taxon>
        <taxon>ecological metagenomes</taxon>
    </lineage>
</organism>
<dbReference type="PANTHER" id="PTHR16943:SF8">
    <property type="entry name" value="2-METHYLCITRATE DEHYDRATASE"/>
    <property type="match status" value="1"/>
</dbReference>
<gene>
    <name evidence="2" type="ORF">S03H2_14014</name>
</gene>
<dbReference type="InterPro" id="IPR036148">
    <property type="entry name" value="MmgE/PrpD_sf"/>
</dbReference>
<dbReference type="InterPro" id="IPR045337">
    <property type="entry name" value="MmgE_PrpD_C"/>
</dbReference>
<comment type="caution">
    <text evidence="2">The sequence shown here is derived from an EMBL/GenBank/DDBJ whole genome shotgun (WGS) entry which is preliminary data.</text>
</comment>
<dbReference type="SUPFAM" id="SSF103378">
    <property type="entry name" value="2-methylcitrate dehydratase PrpD"/>
    <property type="match status" value="1"/>
</dbReference>
<reference evidence="2" key="1">
    <citation type="journal article" date="2014" name="Front. Microbiol.">
        <title>High frequency of phylogenetically diverse reductive dehalogenase-homologous genes in deep subseafloor sedimentary metagenomes.</title>
        <authorList>
            <person name="Kawai M."/>
            <person name="Futagami T."/>
            <person name="Toyoda A."/>
            <person name="Takaki Y."/>
            <person name="Nishi S."/>
            <person name="Hori S."/>
            <person name="Arai W."/>
            <person name="Tsubouchi T."/>
            <person name="Morono Y."/>
            <person name="Uchiyama I."/>
            <person name="Ito T."/>
            <person name="Fujiyama A."/>
            <person name="Inagaki F."/>
            <person name="Takami H."/>
        </authorList>
    </citation>
    <scope>NUCLEOTIDE SEQUENCE</scope>
    <source>
        <strain evidence="2">Expedition CK06-06</strain>
    </source>
</reference>
<name>X1F8T7_9ZZZZ</name>
<feature type="domain" description="MmgE/PrpD C-terminal" evidence="1">
    <location>
        <begin position="1"/>
        <end position="90"/>
    </location>
</feature>
<dbReference type="AlphaFoldDB" id="X1F8T7"/>
<proteinExistence type="predicted"/>
<accession>X1F8T7</accession>
<dbReference type="InterPro" id="IPR042188">
    <property type="entry name" value="MmgE/PrpD_sf_2"/>
</dbReference>